<evidence type="ECO:0000313" key="3">
    <source>
        <dbReference type="EMBL" id="APT89234.1"/>
    </source>
</evidence>
<dbReference type="InterPro" id="IPR030853">
    <property type="entry name" value="3_5_Exoribonuc_actinobac"/>
</dbReference>
<feature type="region of interest" description="RNA binding" evidence="1">
    <location>
        <begin position="6"/>
        <end position="9"/>
    </location>
</feature>
<reference evidence="3 4" key="1">
    <citation type="submission" date="2014-08" db="EMBL/GenBank/DDBJ databases">
        <title>Complete genome sequence of Corynebacterium frankenforstense ST18(T) (=DSM 45800(T)), isolated from raw cow milk.</title>
        <authorList>
            <person name="Ruckert C."/>
            <person name="Albersmeier A."/>
            <person name="Winkler A."/>
            <person name="Lipski A."/>
            <person name="Kalinowski J."/>
        </authorList>
    </citation>
    <scope>NUCLEOTIDE SEQUENCE [LARGE SCALE GENOMIC DNA]</scope>
    <source>
        <strain evidence="3 4">ST18</strain>
    </source>
</reference>
<dbReference type="OrthoDB" id="4640719at2"/>
<dbReference type="Gene3D" id="3.30.420.10">
    <property type="entry name" value="Ribonuclease H-like superfamily/Ribonuclease H"/>
    <property type="match status" value="1"/>
</dbReference>
<dbReference type="KEGG" id="cfk:CFRA_08170"/>
<dbReference type="GO" id="GO:0008408">
    <property type="term" value="F:3'-5' exonuclease activity"/>
    <property type="evidence" value="ECO:0007669"/>
    <property type="project" value="InterPro"/>
</dbReference>
<dbReference type="Pfam" id="PF16473">
    <property type="entry name" value="Rv2179c-like"/>
    <property type="match status" value="1"/>
</dbReference>
<dbReference type="EC" id="3.1.13.-" evidence="1"/>
<dbReference type="STRING" id="1437875.CFRA_08170"/>
<comment type="subunit">
    <text evidence="1">Homodimer.</text>
</comment>
<name>A0A1L7CTQ3_9CORY</name>
<protein>
    <recommendedName>
        <fullName evidence="1">3'-5' exoribonuclease</fullName>
        <ecNumber evidence="1">3.1.13.-</ecNumber>
    </recommendedName>
</protein>
<organism evidence="3 4">
    <name type="scientific">Corynebacterium frankenforstense DSM 45800</name>
    <dbReference type="NCBI Taxonomy" id="1437875"/>
    <lineage>
        <taxon>Bacteria</taxon>
        <taxon>Bacillati</taxon>
        <taxon>Actinomycetota</taxon>
        <taxon>Actinomycetes</taxon>
        <taxon>Mycobacteriales</taxon>
        <taxon>Corynebacteriaceae</taxon>
        <taxon>Corynebacterium</taxon>
    </lineage>
</organism>
<feature type="domain" description="3'-5' exoribonuclease Rv2179c-like" evidence="2">
    <location>
        <begin position="2"/>
        <end position="156"/>
    </location>
</feature>
<dbReference type="HAMAP" id="MF_00977">
    <property type="entry name" value="3_5_Exoribonuc_actinobact"/>
    <property type="match status" value="1"/>
</dbReference>
<dbReference type="InterPro" id="IPR033390">
    <property type="entry name" value="Rv2179c-like"/>
</dbReference>
<dbReference type="GO" id="GO:0004532">
    <property type="term" value="F:RNA exonuclease activity"/>
    <property type="evidence" value="ECO:0007669"/>
    <property type="project" value="UniProtKB-UniRule"/>
</dbReference>
<keyword evidence="1" id="KW-0378">Hydrolase</keyword>
<feature type="binding site" evidence="1">
    <location>
        <position position="6"/>
    </location>
    <ligand>
        <name>Mg(2+)</name>
        <dbReference type="ChEBI" id="CHEBI:18420"/>
        <note>catalytic</note>
    </ligand>
</feature>
<dbReference type="GO" id="GO:0000287">
    <property type="term" value="F:magnesium ion binding"/>
    <property type="evidence" value="ECO:0007669"/>
    <property type="project" value="UniProtKB-UniRule"/>
</dbReference>
<keyword evidence="4" id="KW-1185">Reference proteome</keyword>
<keyword evidence="1" id="KW-0460">Magnesium</keyword>
<accession>A0A1L7CTQ3</accession>
<keyword evidence="1" id="KW-0479">Metal-binding</keyword>
<dbReference type="InterPro" id="IPR036397">
    <property type="entry name" value="RNaseH_sf"/>
</dbReference>
<evidence type="ECO:0000313" key="4">
    <source>
        <dbReference type="Proteomes" id="UP000185434"/>
    </source>
</evidence>
<dbReference type="EMBL" id="CP009247">
    <property type="protein sequence ID" value="APT89234.1"/>
    <property type="molecule type" value="Genomic_DNA"/>
</dbReference>
<keyword evidence="1" id="KW-0540">Nuclease</keyword>
<evidence type="ECO:0000256" key="1">
    <source>
        <dbReference type="HAMAP-Rule" id="MF_00977"/>
    </source>
</evidence>
<dbReference type="GO" id="GO:0003676">
    <property type="term" value="F:nucleic acid binding"/>
    <property type="evidence" value="ECO:0007669"/>
    <property type="project" value="InterPro"/>
</dbReference>
<proteinExistence type="inferred from homology"/>
<keyword evidence="1" id="KW-0269">Exonuclease</keyword>
<dbReference type="NCBIfam" id="NF033638">
    <property type="entry name" value="RNase_AS"/>
    <property type="match status" value="1"/>
</dbReference>
<dbReference type="Proteomes" id="UP000185434">
    <property type="component" value="Chromosome"/>
</dbReference>
<dbReference type="RefSeq" id="WP_075664220.1">
    <property type="nucleotide sequence ID" value="NZ_CP009247.1"/>
</dbReference>
<comment type="cofactor">
    <cofactor evidence="1">
        <name>Mg(2+)</name>
        <dbReference type="ChEBI" id="CHEBI:18420"/>
    </cofactor>
    <text evidence="1">Binds 1 Mg(2+) ion per subunit.</text>
</comment>
<sequence>MRYFYDTEFLEDGRVIELVSIGVVAEDGREFYAVSTEFDPSRANPWVREHVLPQLPPPEDRAWRPRARIRNDLMEFLTSGEGVPRRERLHPELWAWVGAYDHVVLAQLWGDMSGLPRSMPRYTRELKQLWEMAGRPSLPDPPRGTHDALVDARFNLVKFRRCVAALPLGEDNRVLRGGAHPGHSGQA</sequence>
<comment type="function">
    <text evidence="1">Exonuclease that cleaves single-stranded 3' overhangs of double-stranded RNA.</text>
</comment>
<gene>
    <name evidence="3" type="ORF">CFRA_08170</name>
</gene>
<dbReference type="AlphaFoldDB" id="A0A1L7CTQ3"/>
<evidence type="ECO:0000259" key="2">
    <source>
        <dbReference type="Pfam" id="PF16473"/>
    </source>
</evidence>